<keyword evidence="1" id="KW-0732">Signal</keyword>
<comment type="caution">
    <text evidence="2">The sequence shown here is derived from an EMBL/GenBank/DDBJ whole genome shotgun (WGS) entry which is preliminary data.</text>
</comment>
<organism evidence="2 3">
    <name type="scientific">Mariniflexile ostreae</name>
    <dbReference type="NCBI Taxonomy" id="1520892"/>
    <lineage>
        <taxon>Bacteria</taxon>
        <taxon>Pseudomonadati</taxon>
        <taxon>Bacteroidota</taxon>
        <taxon>Flavobacteriia</taxon>
        <taxon>Flavobacteriales</taxon>
        <taxon>Flavobacteriaceae</taxon>
        <taxon>Mariniflexile</taxon>
    </lineage>
</organism>
<keyword evidence="3" id="KW-1185">Reference proteome</keyword>
<evidence type="ECO:0000256" key="1">
    <source>
        <dbReference type="SAM" id="SignalP"/>
    </source>
</evidence>
<dbReference type="EMBL" id="JBHMFC010000086">
    <property type="protein sequence ID" value="MFB9057681.1"/>
    <property type="molecule type" value="Genomic_DNA"/>
</dbReference>
<evidence type="ECO:0000313" key="2">
    <source>
        <dbReference type="EMBL" id="MFB9057681.1"/>
    </source>
</evidence>
<dbReference type="RefSeq" id="WP_379861926.1">
    <property type="nucleotide sequence ID" value="NZ_JBHMFC010000086.1"/>
</dbReference>
<name>A0ABV5FE38_9FLAO</name>
<evidence type="ECO:0000313" key="3">
    <source>
        <dbReference type="Proteomes" id="UP001589585"/>
    </source>
</evidence>
<reference evidence="2 3" key="1">
    <citation type="submission" date="2024-09" db="EMBL/GenBank/DDBJ databases">
        <authorList>
            <person name="Sun Q."/>
            <person name="Mori K."/>
        </authorList>
    </citation>
    <scope>NUCLEOTIDE SEQUENCE [LARGE SCALE GENOMIC DNA]</scope>
    <source>
        <strain evidence="2 3">CECT 8622</strain>
    </source>
</reference>
<gene>
    <name evidence="2" type="ORF">ACFFU9_13115</name>
</gene>
<sequence length="43" mass="4751">MKTKKYLIAIAIFGGIMFTAQTINAYSTDGATTVKVDKRKIKI</sequence>
<feature type="chain" id="PRO_5045297559" evidence="1">
    <location>
        <begin position="26"/>
        <end position="43"/>
    </location>
</feature>
<accession>A0ABV5FE38</accession>
<dbReference type="Proteomes" id="UP001589585">
    <property type="component" value="Unassembled WGS sequence"/>
</dbReference>
<protein>
    <submittedName>
        <fullName evidence="2">Uncharacterized protein</fullName>
    </submittedName>
</protein>
<feature type="signal peptide" evidence="1">
    <location>
        <begin position="1"/>
        <end position="25"/>
    </location>
</feature>
<proteinExistence type="predicted"/>